<evidence type="ECO:0000256" key="5">
    <source>
        <dbReference type="ARBA" id="ARBA00022562"/>
    </source>
</evidence>
<dbReference type="EMBL" id="AF308811">
    <property type="protein sequence ID" value="AAG42791.1"/>
    <property type="molecule type" value="Genomic_DNA"/>
</dbReference>
<keyword evidence="8" id="KW-0946">Virion</keyword>
<keyword evidence="10" id="KW-1233">Viral attachment to host adhesion receptor</keyword>
<evidence type="ECO:0000256" key="3">
    <source>
        <dbReference type="ARBA" id="ARBA00006685"/>
    </source>
</evidence>
<evidence type="ECO:0000256" key="7">
    <source>
        <dbReference type="ARBA" id="ARBA00022804"/>
    </source>
</evidence>
<organismHost>
    <name type="scientific">Bos taurus</name>
    <name type="common">Bovine</name>
    <dbReference type="NCBI Taxonomy" id="9913"/>
</organismHost>
<dbReference type="InterPro" id="IPR000931">
    <property type="entry name" value="Adeno_fibre"/>
</dbReference>
<evidence type="ECO:0000259" key="12">
    <source>
        <dbReference type="Pfam" id="PF00541"/>
    </source>
</evidence>
<evidence type="ECO:0000256" key="8">
    <source>
        <dbReference type="ARBA" id="ARBA00022844"/>
    </source>
</evidence>
<evidence type="ECO:0000256" key="9">
    <source>
        <dbReference type="ARBA" id="ARBA00022921"/>
    </source>
</evidence>
<dbReference type="InterPro" id="IPR008982">
    <property type="entry name" value="Adenovirus_pIV-like_att"/>
</dbReference>
<keyword evidence="4" id="KW-0167">Capsid protein</keyword>
<dbReference type="SUPFAM" id="SSF51225">
    <property type="entry name" value="Fibre shaft of virus attachment proteins"/>
    <property type="match status" value="4"/>
</dbReference>
<keyword evidence="9" id="KW-0426">Late protein</keyword>
<evidence type="ECO:0000256" key="11">
    <source>
        <dbReference type="ARBA" id="ARBA00023296"/>
    </source>
</evidence>
<comment type="subcellular location">
    <subcellularLocation>
        <location evidence="1">Host nucleus</location>
    </subcellularLocation>
    <subcellularLocation>
        <location evidence="2">Virion</location>
    </subcellularLocation>
</comment>
<feature type="domain" description="Adenoviral fibre protein knob" evidence="12">
    <location>
        <begin position="387"/>
        <end position="560"/>
    </location>
</feature>
<dbReference type="Gene3D" id="2.60.90.10">
    <property type="entry name" value="Adenovirus pIV-related, attachment domain"/>
    <property type="match status" value="1"/>
</dbReference>
<dbReference type="GO" id="GO:0098671">
    <property type="term" value="P:adhesion receptor-mediated virion attachment to host cell"/>
    <property type="evidence" value="ECO:0007669"/>
    <property type="project" value="UniProtKB-KW"/>
</dbReference>
<evidence type="ECO:0000256" key="1">
    <source>
        <dbReference type="ARBA" id="ARBA00004147"/>
    </source>
</evidence>
<comment type="similarity">
    <text evidence="3">Belongs to the adenoviridae fiber family.</text>
</comment>
<dbReference type="InterPro" id="IPR000939">
    <property type="entry name" value="Adenobir_fibre_prot_rpt/shaft"/>
</dbReference>
<dbReference type="Gene3D" id="6.20.10.20">
    <property type="match status" value="2"/>
</dbReference>
<dbReference type="GO" id="GO:0019028">
    <property type="term" value="C:viral capsid"/>
    <property type="evidence" value="ECO:0007669"/>
    <property type="project" value="UniProtKB-KW"/>
</dbReference>
<organism evidence="13">
    <name type="scientific">Bovine adenovirus 2</name>
    <name type="common">BAdV-2</name>
    <name type="synonym">Mastadenovirus bos2</name>
    <dbReference type="NCBI Taxonomy" id="114429"/>
    <lineage>
        <taxon>Viruses</taxon>
        <taxon>Varidnaviria</taxon>
        <taxon>Bamfordvirae</taxon>
        <taxon>Preplasmiviricota</taxon>
        <taxon>Polisuviricotina</taxon>
        <taxon>Pharingeaviricetes</taxon>
        <taxon>Rowavirales</taxon>
        <taxon>Adenoviridae</taxon>
        <taxon>Mastadenovirus</taxon>
        <taxon>Mastadenovirus bovidae</taxon>
        <taxon>Ovine mastadenovirus A</taxon>
    </lineage>
</organism>
<dbReference type="GO" id="GO:0042025">
    <property type="term" value="C:host cell nucleus"/>
    <property type="evidence" value="ECO:0007669"/>
    <property type="project" value="UniProtKB-SubCell"/>
</dbReference>
<name>Q9DLD8_ADEB2</name>
<dbReference type="InterPro" id="IPR009013">
    <property type="entry name" value="Attachment_protein_shaft_sf"/>
</dbReference>
<keyword evidence="11" id="KW-1160">Virus entry into host cell</keyword>
<evidence type="ECO:0000313" key="13">
    <source>
        <dbReference type="EMBL" id="AAG42791.1"/>
    </source>
</evidence>
<dbReference type="Pfam" id="PF00608">
    <property type="entry name" value="Adeno_shaft"/>
    <property type="match status" value="7"/>
</dbReference>
<dbReference type="Pfam" id="PF00541">
    <property type="entry name" value="Adeno_knob"/>
    <property type="match status" value="1"/>
</dbReference>
<proteinExistence type="inferred from homology"/>
<dbReference type="PRINTS" id="PR00307">
    <property type="entry name" value="ADENOVSFIBRE"/>
</dbReference>
<sequence>MKRSVPEDFDPVYPYGKRPLNILPPFYSSNGFVEAPTETLSLKLANPVDFMQNGAIGLKLGGGLSINQDGELESQTITSTVNPPLYQQNGGLNLKYGEEFDIENEALKIKTIAPITKTENGLTLSIGDGLELNSNNTLQARLSSGLEIDNQAIRLRVHEPLNLNASTGALQCRIGNGLTVSDNSLVVYPHEPLNLDQTSGKLQLRVGNGINVQNSSLVARIGQGLAFNNSDIQINAAPPFTFSNNQLSISLGDGLVTNASQLKVNFGKGLFINSSDSSKLQVNIRPPLNYFGNSNSLTVVTGNGLGVSGTNLGSNLYVKTGNGLEADSSNVRVKIANGLQFTDGNIEANLGNGLTFSNGQITANIGAGLAFLNGQITLVNSTPSGYTDYTLWTTPDPSPNASIKTDLDAKLVLTLSKAGSTVIGTIGIFALKSPLTPISENSINVEIFFDANGEINLTTSSLKSYWGFREGDSYNPSSNLNPLYLMPNTYAYPQGRKTITQVFPLEVYLNGDTAKPVPLEVAFNTLSSTGFSLEFTWRNLNAYTGEAFAVSLGNFTYISQY</sequence>
<accession>Q9DLD8</accession>
<evidence type="ECO:0000256" key="4">
    <source>
        <dbReference type="ARBA" id="ARBA00022561"/>
    </source>
</evidence>
<reference evidence="13" key="1">
    <citation type="submission" date="2000-09" db="EMBL/GenBank/DDBJ databases">
        <title>Characterization of the fiber gene and partial sequence of the early region 4 of bovine adenovirus 2.</title>
        <authorList>
            <person name="Izadpanah R."/>
            <person name="Benko M."/>
            <person name="Ursu K."/>
            <person name="Dan A."/>
            <person name="Rusvai M."/>
            <person name="Harrach B."/>
        </authorList>
    </citation>
    <scope>NUCLEOTIDE SEQUENCE</scope>
    <source>
        <strain evidence="13">19</strain>
    </source>
</reference>
<keyword evidence="5" id="KW-1048">Host nucleus</keyword>
<keyword evidence="7" id="KW-1161">Viral attachment to host cell</keyword>
<dbReference type="GO" id="GO:0007155">
    <property type="term" value="P:cell adhesion"/>
    <property type="evidence" value="ECO:0007669"/>
    <property type="project" value="InterPro"/>
</dbReference>
<protein>
    <submittedName>
        <fullName evidence="13">Fiber protein</fullName>
    </submittedName>
</protein>
<dbReference type="InterPro" id="IPR000978">
    <property type="entry name" value="Adeno_fibre_knob"/>
</dbReference>
<evidence type="ECO:0000256" key="10">
    <source>
        <dbReference type="ARBA" id="ARBA00023165"/>
    </source>
</evidence>
<keyword evidence="6" id="KW-0945">Host-virus interaction</keyword>
<dbReference type="GO" id="GO:0046718">
    <property type="term" value="P:symbiont entry into host cell"/>
    <property type="evidence" value="ECO:0007669"/>
    <property type="project" value="UniProtKB-KW"/>
</dbReference>
<dbReference type="SUPFAM" id="SSF49835">
    <property type="entry name" value="Virus attachment protein globular domain"/>
    <property type="match status" value="1"/>
</dbReference>
<dbReference type="Gene3D" id="2.10.25.20">
    <property type="entry name" value="reovirus attachment protein sigma1, domain 1"/>
    <property type="match status" value="2"/>
</dbReference>
<evidence type="ECO:0000256" key="2">
    <source>
        <dbReference type="ARBA" id="ARBA00004328"/>
    </source>
</evidence>
<evidence type="ECO:0000256" key="6">
    <source>
        <dbReference type="ARBA" id="ARBA00022581"/>
    </source>
</evidence>